<feature type="transmembrane region" description="Helical" evidence="8">
    <location>
        <begin position="226"/>
        <end position="253"/>
    </location>
</feature>
<comment type="subcellular location">
    <subcellularLocation>
        <location evidence="1">Cell membrane</location>
        <topology evidence="1">Multi-pass membrane protein</topology>
    </subcellularLocation>
</comment>
<keyword evidence="6 8" id="KW-1133">Transmembrane helix</keyword>
<evidence type="ECO:0000256" key="1">
    <source>
        <dbReference type="ARBA" id="ARBA00004651"/>
    </source>
</evidence>
<feature type="transmembrane region" description="Helical" evidence="8">
    <location>
        <begin position="106"/>
        <end position="126"/>
    </location>
</feature>
<dbReference type="SUPFAM" id="SSF81345">
    <property type="entry name" value="ABC transporter involved in vitamin B12 uptake, BtuC"/>
    <property type="match status" value="1"/>
</dbReference>
<dbReference type="EMBL" id="JAZDRO010000002">
    <property type="protein sequence ID" value="MEE2566505.1"/>
    <property type="molecule type" value="Genomic_DNA"/>
</dbReference>
<keyword evidence="7 8" id="KW-0472">Membrane</keyword>
<gene>
    <name evidence="9" type="ORF">V0U35_07405</name>
</gene>
<evidence type="ECO:0000313" key="10">
    <source>
        <dbReference type="Proteomes" id="UP001310692"/>
    </source>
</evidence>
<dbReference type="InterPro" id="IPR000522">
    <property type="entry name" value="ABC_transptr_permease_BtuC"/>
</dbReference>
<feature type="transmembrane region" description="Helical" evidence="8">
    <location>
        <begin position="48"/>
        <end position="68"/>
    </location>
</feature>
<evidence type="ECO:0000256" key="8">
    <source>
        <dbReference type="SAM" id="Phobius"/>
    </source>
</evidence>
<evidence type="ECO:0000313" key="9">
    <source>
        <dbReference type="EMBL" id="MEE2566505.1"/>
    </source>
</evidence>
<keyword evidence="10" id="KW-1185">Reference proteome</keyword>
<dbReference type="CDD" id="cd06550">
    <property type="entry name" value="TM_ABC_iron-siderophores_like"/>
    <property type="match status" value="1"/>
</dbReference>
<comment type="caution">
    <text evidence="9">The sequence shown here is derived from an EMBL/GenBank/DDBJ whole genome shotgun (WGS) entry which is preliminary data.</text>
</comment>
<organism evidence="9 10">
    <name type="scientific">Hyphobacterium marinum</name>
    <dbReference type="NCBI Taxonomy" id="3116574"/>
    <lineage>
        <taxon>Bacteria</taxon>
        <taxon>Pseudomonadati</taxon>
        <taxon>Pseudomonadota</taxon>
        <taxon>Alphaproteobacteria</taxon>
        <taxon>Maricaulales</taxon>
        <taxon>Maricaulaceae</taxon>
        <taxon>Hyphobacterium</taxon>
    </lineage>
</organism>
<reference evidence="9 10" key="1">
    <citation type="submission" date="2024-01" db="EMBL/GenBank/DDBJ databases">
        <title>Hyphobacterium bacterium isolated from marine sediment.</title>
        <authorList>
            <person name="Zhao S."/>
        </authorList>
    </citation>
    <scope>NUCLEOTIDE SEQUENCE [LARGE SCALE GENOMIC DNA]</scope>
    <source>
        <strain evidence="9 10">Y60-23</strain>
    </source>
</reference>
<keyword evidence="5 8" id="KW-0812">Transmembrane</keyword>
<dbReference type="Gene3D" id="1.10.3470.10">
    <property type="entry name" value="ABC transporter involved in vitamin B12 uptake, BtuC"/>
    <property type="match status" value="1"/>
</dbReference>
<evidence type="ECO:0000256" key="2">
    <source>
        <dbReference type="ARBA" id="ARBA00007935"/>
    </source>
</evidence>
<evidence type="ECO:0000256" key="6">
    <source>
        <dbReference type="ARBA" id="ARBA00022989"/>
    </source>
</evidence>
<accession>A0ABU7LZR8</accession>
<name>A0ABU7LZR8_9PROT</name>
<protein>
    <submittedName>
        <fullName evidence="9">Iron ABC transporter permease</fullName>
    </submittedName>
</protein>
<feature type="transmembrane region" description="Helical" evidence="8">
    <location>
        <begin position="295"/>
        <end position="315"/>
    </location>
</feature>
<evidence type="ECO:0000256" key="4">
    <source>
        <dbReference type="ARBA" id="ARBA00022475"/>
    </source>
</evidence>
<dbReference type="Pfam" id="PF01032">
    <property type="entry name" value="FecCD"/>
    <property type="match status" value="1"/>
</dbReference>
<dbReference type="RefSeq" id="WP_330196045.1">
    <property type="nucleotide sequence ID" value="NZ_JAZDRO010000002.1"/>
</dbReference>
<evidence type="ECO:0000256" key="5">
    <source>
        <dbReference type="ARBA" id="ARBA00022692"/>
    </source>
</evidence>
<keyword evidence="4" id="KW-1003">Cell membrane</keyword>
<dbReference type="PANTHER" id="PTHR30472:SF25">
    <property type="entry name" value="ABC TRANSPORTER PERMEASE PROTEIN MJ0876-RELATED"/>
    <property type="match status" value="1"/>
</dbReference>
<dbReference type="PANTHER" id="PTHR30472">
    <property type="entry name" value="FERRIC ENTEROBACTIN TRANSPORT SYSTEM PERMEASE PROTEIN"/>
    <property type="match status" value="1"/>
</dbReference>
<dbReference type="Proteomes" id="UP001310692">
    <property type="component" value="Unassembled WGS sequence"/>
</dbReference>
<evidence type="ECO:0000256" key="7">
    <source>
        <dbReference type="ARBA" id="ARBA00023136"/>
    </source>
</evidence>
<dbReference type="InterPro" id="IPR037294">
    <property type="entry name" value="ABC_BtuC-like"/>
</dbReference>
<feature type="transmembrane region" description="Helical" evidence="8">
    <location>
        <begin position="133"/>
        <end position="155"/>
    </location>
</feature>
<keyword evidence="3" id="KW-0813">Transport</keyword>
<proteinExistence type="inferred from homology"/>
<evidence type="ECO:0000256" key="3">
    <source>
        <dbReference type="ARBA" id="ARBA00022448"/>
    </source>
</evidence>
<sequence length="323" mass="32353">MKDLRLILLLAMACLAAGLLSVFSTGFPLGDWLAGDRAASMILTELRLPRALTGLIVGAGLGATGAALQGFFRNPLADPGIVGVTSGAGLGAVIALYFGLAGVFAFAVPLAAIAGAGLGATALLLIAGPGARATTLILSGVAVGALANALTALLMNLSPNPWALSEIAYWLMGSLTNASWTEVWIATPLIAAGLCVLAFTRRALDALSLGDDAAASLGHDLDGLRLTVVVGAALSVGGGVAVAGAIGFVGLVVPHLLRPFVQHEPGRLLLPSALGGAALLSLADTTTRALSGSGLPLYLGVATALLGAPFFLWLVRTQSRRAP</sequence>
<feature type="transmembrane region" description="Helical" evidence="8">
    <location>
        <begin position="80"/>
        <end position="100"/>
    </location>
</feature>
<comment type="similarity">
    <text evidence="2">Belongs to the binding-protein-dependent transport system permease family. FecCD subfamily.</text>
</comment>